<sequence>MNREKIEEIRARVSCAHVLSRAGFVLDRRESSRGALKFRRGCEIVIVIHHGTGWFDPLSEMKGDVFSLARRIEGVSFAAALEHLGGLSGIGSTPSFTWAPVRRTDPMPVAARWGRRPALERGSPAALYLTQVRALQGTVLRRAVGAGLIRQGPYGSAWFRHDDEIGTLSGWEERGTAWRGFAKGGFKALFRFGNLSASRVCITEAAIDALSLAAIEAVRSDTLYTSTGGGWSPMTVEAIEHISANRLLVAATDADPQGEVYADRLRHLAGQVGADFQRLRPRAVDWNEDWKEICEGRGQQTVRTRQW</sequence>
<dbReference type="SUPFAM" id="SSF57783">
    <property type="entry name" value="Zinc beta-ribbon"/>
    <property type="match status" value="1"/>
</dbReference>
<evidence type="ECO:0000313" key="3">
    <source>
        <dbReference type="Proteomes" id="UP000245252"/>
    </source>
</evidence>
<evidence type="ECO:0000259" key="1">
    <source>
        <dbReference type="PROSITE" id="PS50880"/>
    </source>
</evidence>
<dbReference type="PROSITE" id="PS50880">
    <property type="entry name" value="TOPRIM"/>
    <property type="match status" value="1"/>
</dbReference>
<dbReference type="InterPro" id="IPR025054">
    <property type="entry name" value="DUF3991"/>
</dbReference>
<protein>
    <recommendedName>
        <fullName evidence="1">Toprim domain-containing protein</fullName>
    </recommendedName>
</protein>
<keyword evidence="3" id="KW-1185">Reference proteome</keyword>
<organism evidence="2 3">
    <name type="scientific">Metarhizobium album</name>
    <dbReference type="NCBI Taxonomy" id="2182425"/>
    <lineage>
        <taxon>Bacteria</taxon>
        <taxon>Pseudomonadati</taxon>
        <taxon>Pseudomonadota</taxon>
        <taxon>Alphaproteobacteria</taxon>
        <taxon>Hyphomicrobiales</taxon>
        <taxon>Rhizobiaceae</taxon>
        <taxon>Metarhizobium</taxon>
    </lineage>
</organism>
<dbReference type="Pfam" id="PF13154">
    <property type="entry name" value="DUF3991"/>
    <property type="match status" value="1"/>
</dbReference>
<reference evidence="2 3" key="1">
    <citation type="submission" date="2018-05" db="EMBL/GenBank/DDBJ databases">
        <title>The draft genome of strain NS-104.</title>
        <authorList>
            <person name="Hang P."/>
            <person name="Jiang J."/>
        </authorList>
    </citation>
    <scope>NUCLEOTIDE SEQUENCE [LARGE SCALE GENOMIC DNA]</scope>
    <source>
        <strain evidence="2 3">NS-104</strain>
    </source>
</reference>
<dbReference type="Pfam" id="PF13155">
    <property type="entry name" value="Toprim_2"/>
    <property type="match status" value="1"/>
</dbReference>
<comment type="caution">
    <text evidence="2">The sequence shown here is derived from an EMBL/GenBank/DDBJ whole genome shotgun (WGS) entry which is preliminary data.</text>
</comment>
<dbReference type="RefSeq" id="WP_109460836.1">
    <property type="nucleotide sequence ID" value="NZ_QFBC01000014.1"/>
</dbReference>
<dbReference type="Proteomes" id="UP000245252">
    <property type="component" value="Unassembled WGS sequence"/>
</dbReference>
<dbReference type="AlphaFoldDB" id="A0A2U2DK44"/>
<gene>
    <name evidence="2" type="ORF">DEM27_24295</name>
</gene>
<dbReference type="Gene3D" id="3.40.1360.10">
    <property type="match status" value="1"/>
</dbReference>
<name>A0A2U2DK44_9HYPH</name>
<dbReference type="OrthoDB" id="5757175at2"/>
<evidence type="ECO:0000313" key="2">
    <source>
        <dbReference type="EMBL" id="PWE53668.1"/>
    </source>
</evidence>
<dbReference type="CDD" id="cd00188">
    <property type="entry name" value="TOPRIM"/>
    <property type="match status" value="1"/>
</dbReference>
<accession>A0A2U2DK44</accession>
<dbReference type="EMBL" id="QFBC01000014">
    <property type="protein sequence ID" value="PWE53668.1"/>
    <property type="molecule type" value="Genomic_DNA"/>
</dbReference>
<dbReference type="InterPro" id="IPR006171">
    <property type="entry name" value="TOPRIM_dom"/>
</dbReference>
<feature type="domain" description="Toprim" evidence="1">
    <location>
        <begin position="198"/>
        <end position="284"/>
    </location>
</feature>
<proteinExistence type="predicted"/>